<dbReference type="Proteomes" id="UP001234297">
    <property type="component" value="Chromosome 2"/>
</dbReference>
<accession>A0ACC2MIK1</accession>
<name>A0ACC2MIK1_PERAE</name>
<comment type="caution">
    <text evidence="1">The sequence shown here is derived from an EMBL/GenBank/DDBJ whole genome shotgun (WGS) entry which is preliminary data.</text>
</comment>
<keyword evidence="2" id="KW-1185">Reference proteome</keyword>
<dbReference type="EMBL" id="CM056810">
    <property type="protein sequence ID" value="KAJ8645534.1"/>
    <property type="molecule type" value="Genomic_DNA"/>
</dbReference>
<gene>
    <name evidence="1" type="ORF">MRB53_007282</name>
</gene>
<proteinExistence type="predicted"/>
<evidence type="ECO:0000313" key="2">
    <source>
        <dbReference type="Proteomes" id="UP001234297"/>
    </source>
</evidence>
<sequence length="441" mass="48883">MAFRCSQTSSQPPNTLLLVLAIVFIFFLFPPSTVSLSFQISRFDANANNIVFEGDAVPFDGDIRLNRVDFVTRVGRATHSEHVRVWDPSTQELTDFTTNFSFIIDTQGASEGNYGHGIVFFLTSVDSEIPPNTAGGSLALLNTTSLLSPSKNNIIGVEFDSFSNPEWDPPGEHVGFIVNSLSSSQYVSWNATVHSLDVAKAQVSYEASTQKLNLLLTYNTSPLRYSVSLDVDLRKILPEWVKIGFSAATGTKIEIHQVLSWDFSSTLEGKEIIDANNNTNMQFVSRNRKEFIINSLSSAEYVSWNASLHSLDVANAQISHKASTKKMNLLLTYNDSPLRYNVSFDVDLRNILPEWVKIGFSAATGIVTETNRVLSWEFSSTLEGKEARNKHGNIKLILGLVVPLGALVAAAFLIVWMDLKTSKKKEEEDPQDLLGEMLIQT</sequence>
<reference evidence="1 2" key="1">
    <citation type="journal article" date="2022" name="Hortic Res">
        <title>A haplotype resolved chromosomal level avocado genome allows analysis of novel avocado genes.</title>
        <authorList>
            <person name="Nath O."/>
            <person name="Fletcher S.J."/>
            <person name="Hayward A."/>
            <person name="Shaw L.M."/>
            <person name="Masouleh A.K."/>
            <person name="Furtado A."/>
            <person name="Henry R.J."/>
            <person name="Mitter N."/>
        </authorList>
    </citation>
    <scope>NUCLEOTIDE SEQUENCE [LARGE SCALE GENOMIC DNA]</scope>
    <source>
        <strain evidence="2">cv. Hass</strain>
    </source>
</reference>
<protein>
    <submittedName>
        <fullName evidence="1">Uncharacterized protein</fullName>
    </submittedName>
</protein>
<evidence type="ECO:0000313" key="1">
    <source>
        <dbReference type="EMBL" id="KAJ8645534.1"/>
    </source>
</evidence>
<organism evidence="1 2">
    <name type="scientific">Persea americana</name>
    <name type="common">Avocado</name>
    <dbReference type="NCBI Taxonomy" id="3435"/>
    <lineage>
        <taxon>Eukaryota</taxon>
        <taxon>Viridiplantae</taxon>
        <taxon>Streptophyta</taxon>
        <taxon>Embryophyta</taxon>
        <taxon>Tracheophyta</taxon>
        <taxon>Spermatophyta</taxon>
        <taxon>Magnoliopsida</taxon>
        <taxon>Magnoliidae</taxon>
        <taxon>Laurales</taxon>
        <taxon>Lauraceae</taxon>
        <taxon>Persea</taxon>
    </lineage>
</organism>